<evidence type="ECO:0000313" key="8">
    <source>
        <dbReference type="Proteomes" id="UP000192997"/>
    </source>
</evidence>
<evidence type="ECO:0000256" key="5">
    <source>
        <dbReference type="ARBA" id="ARBA00023136"/>
    </source>
</evidence>
<feature type="transmembrane region" description="Helical" evidence="6">
    <location>
        <begin position="49"/>
        <end position="74"/>
    </location>
</feature>
<feature type="transmembrane region" description="Helical" evidence="6">
    <location>
        <begin position="223"/>
        <end position="242"/>
    </location>
</feature>
<evidence type="ECO:0000256" key="3">
    <source>
        <dbReference type="ARBA" id="ARBA00022692"/>
    </source>
</evidence>
<dbReference type="Pfam" id="PF07690">
    <property type="entry name" value="MFS_1"/>
    <property type="match status" value="1"/>
</dbReference>
<reference evidence="8" key="1">
    <citation type="submission" date="2017-04" db="EMBL/GenBank/DDBJ databases">
        <authorList>
            <person name="Abreu V.A."/>
            <person name="Popin R.V."/>
            <person name="Rigonato J."/>
            <person name="Andreote A.P."/>
            <person name="Schaker P.C."/>
            <person name="Hoff-Risseti C."/>
            <person name="Alvarenga D.O."/>
            <person name="Varani A.M."/>
            <person name="Fiore M.F."/>
        </authorList>
    </citation>
    <scope>NUCLEOTIDE SEQUENCE [LARGE SCALE GENOMIC DNA]</scope>
    <source>
        <strain evidence="8">CENA303</strain>
    </source>
</reference>
<sequence>MDYTTNLVRIIGELRRFIIFWLGQSLSEIGNRLTGFGLGIWVYQNTHEVAGLSLIVFFTTLPGVVITPFVGALVDRWNRKWTIIFSDLAAATVTLVLIVLIATDNLQIWHTYITAFFTSVCGSFQMISKGSALPMMVKKDDLVRANGLVNLTTAIGQLGAPILAAILIAIIQIKGLLIIDLCTYLIGLFTLLIIDIPEPERTIKSRLGFSTIIHEILDGWQNISSQIFLIILLVFMTLYFFLDGMTNVLINPLILSFSSPQDFGTVMSIAGCGMILGSLFMTIWGGSKKAISTLFIFSSFNGIGLIISGFQPSVPIIALGMFITFFTLPLVLGYNSAIWQNSVDPNVQGRVLSFLHTSVGLGVAIGNLSASPLTDKFLEPMLHVDGILANSIGKLIATGPGRGIGFLMIIGGTIMLSISICLYNYFYFRDNNNEQILNDVLKRNDVRTQ</sequence>
<proteinExistence type="predicted"/>
<comment type="subcellular location">
    <subcellularLocation>
        <location evidence="1">Cell membrane</location>
        <topology evidence="1">Multi-pass membrane protein</topology>
    </subcellularLocation>
</comment>
<accession>A0A1X4GJ57</accession>
<keyword evidence="5 6" id="KW-0472">Membrane</keyword>
<feature type="transmembrane region" description="Helical" evidence="6">
    <location>
        <begin position="262"/>
        <end position="284"/>
    </location>
</feature>
<dbReference type="GO" id="GO:0022857">
    <property type="term" value="F:transmembrane transporter activity"/>
    <property type="evidence" value="ECO:0007669"/>
    <property type="project" value="InterPro"/>
</dbReference>
<keyword evidence="2" id="KW-1003">Cell membrane</keyword>
<protein>
    <submittedName>
        <fullName evidence="7">MFS transporter</fullName>
    </submittedName>
</protein>
<feature type="transmembrane region" description="Helical" evidence="6">
    <location>
        <begin position="316"/>
        <end position="339"/>
    </location>
</feature>
<dbReference type="InterPro" id="IPR036259">
    <property type="entry name" value="MFS_trans_sf"/>
</dbReference>
<dbReference type="InterPro" id="IPR011701">
    <property type="entry name" value="MFS"/>
</dbReference>
<comment type="caution">
    <text evidence="7">The sequence shown here is derived from an EMBL/GenBank/DDBJ whole genome shotgun (WGS) entry which is preliminary data.</text>
</comment>
<feature type="transmembrane region" description="Helical" evidence="6">
    <location>
        <begin position="291"/>
        <end position="310"/>
    </location>
</feature>
<feature type="transmembrane region" description="Helical" evidence="6">
    <location>
        <begin position="108"/>
        <end position="127"/>
    </location>
</feature>
<organism evidence="7 8">
    <name type="scientific">Cylindrospermopsis raciborskii CENA303</name>
    <dbReference type="NCBI Taxonomy" id="1170769"/>
    <lineage>
        <taxon>Bacteria</taxon>
        <taxon>Bacillati</taxon>
        <taxon>Cyanobacteriota</taxon>
        <taxon>Cyanophyceae</taxon>
        <taxon>Nostocales</taxon>
        <taxon>Aphanizomenonaceae</taxon>
        <taxon>Cylindrospermopsis</taxon>
    </lineage>
</organism>
<dbReference type="Proteomes" id="UP000192997">
    <property type="component" value="Unassembled WGS sequence"/>
</dbReference>
<evidence type="ECO:0000256" key="6">
    <source>
        <dbReference type="SAM" id="Phobius"/>
    </source>
</evidence>
<feature type="transmembrane region" description="Helical" evidence="6">
    <location>
        <begin position="81"/>
        <end position="102"/>
    </location>
</feature>
<evidence type="ECO:0000313" key="7">
    <source>
        <dbReference type="EMBL" id="OSO97196.1"/>
    </source>
</evidence>
<feature type="transmembrane region" description="Helical" evidence="6">
    <location>
        <begin position="18"/>
        <end position="43"/>
    </location>
</feature>
<evidence type="ECO:0000256" key="1">
    <source>
        <dbReference type="ARBA" id="ARBA00004651"/>
    </source>
</evidence>
<dbReference type="PANTHER" id="PTHR23513:SF6">
    <property type="entry name" value="MAJOR FACILITATOR SUPERFAMILY ASSOCIATED DOMAIN-CONTAINING PROTEIN"/>
    <property type="match status" value="1"/>
</dbReference>
<keyword evidence="3 6" id="KW-0812">Transmembrane</keyword>
<dbReference type="SUPFAM" id="SSF103473">
    <property type="entry name" value="MFS general substrate transporter"/>
    <property type="match status" value="1"/>
</dbReference>
<feature type="transmembrane region" description="Helical" evidence="6">
    <location>
        <begin position="404"/>
        <end position="426"/>
    </location>
</feature>
<dbReference type="EMBL" id="NBYN01000004">
    <property type="protein sequence ID" value="OSO97196.1"/>
    <property type="molecule type" value="Genomic_DNA"/>
</dbReference>
<dbReference type="AlphaFoldDB" id="A0A1X4GJ57"/>
<dbReference type="GO" id="GO:0005886">
    <property type="term" value="C:plasma membrane"/>
    <property type="evidence" value="ECO:0007669"/>
    <property type="project" value="UniProtKB-SubCell"/>
</dbReference>
<dbReference type="PANTHER" id="PTHR23513">
    <property type="entry name" value="INTEGRAL MEMBRANE EFFLUX PROTEIN-RELATED"/>
    <property type="match status" value="1"/>
</dbReference>
<dbReference type="CDD" id="cd06173">
    <property type="entry name" value="MFS_MefA_like"/>
    <property type="match status" value="1"/>
</dbReference>
<evidence type="ECO:0000256" key="4">
    <source>
        <dbReference type="ARBA" id="ARBA00022989"/>
    </source>
</evidence>
<feature type="transmembrane region" description="Helical" evidence="6">
    <location>
        <begin position="177"/>
        <end position="196"/>
    </location>
</feature>
<feature type="transmembrane region" description="Helical" evidence="6">
    <location>
        <begin position="148"/>
        <end position="171"/>
    </location>
</feature>
<evidence type="ECO:0000256" key="2">
    <source>
        <dbReference type="ARBA" id="ARBA00022475"/>
    </source>
</evidence>
<dbReference type="Gene3D" id="1.20.1250.20">
    <property type="entry name" value="MFS general substrate transporter like domains"/>
    <property type="match status" value="1"/>
</dbReference>
<feature type="transmembrane region" description="Helical" evidence="6">
    <location>
        <begin position="351"/>
        <end position="370"/>
    </location>
</feature>
<dbReference type="RefSeq" id="WP_085726884.1">
    <property type="nucleotide sequence ID" value="NZ_NBYN01000004.1"/>
</dbReference>
<gene>
    <name evidence="7" type="ORF">B7O87_01230</name>
</gene>
<keyword evidence="4 6" id="KW-1133">Transmembrane helix</keyword>
<name>A0A1X4GJ57_9CYAN</name>